<sequence length="197" mass="22081">MKEDNPSDTEINLQKTSTSYNLGISLLIPESTISGLVFKNGVICQTSVTNGRLYIEGSATYTKYDIDITLDHQSLDIITDDGNRFSEDNATKRFYGIDIGAGWIIPLRKHRFILLGKLGYSGMNLEFKGDKYKFSRNLNLTPAANFNFCIFDNSGNAETIKRTYLTLEVGYRYSIAEFHEDIKNDMAYLAVGLGIGL</sequence>
<reference evidence="1" key="1">
    <citation type="submission" date="2021-08" db="EMBL/GenBank/DDBJ databases">
        <title>Novel anaerobic bacterium isolated from sea squirt in East Sea, Republic of Korea.</title>
        <authorList>
            <person name="Nguyen T.H."/>
            <person name="Li Z."/>
            <person name="Lee Y.-J."/>
            <person name="Ko J."/>
            <person name="Kim S.-G."/>
        </authorList>
    </citation>
    <scope>NUCLEOTIDE SEQUENCE</scope>
    <source>
        <strain evidence="1">KCTC 25031</strain>
    </source>
</reference>
<evidence type="ECO:0000313" key="2">
    <source>
        <dbReference type="Proteomes" id="UP000826212"/>
    </source>
</evidence>
<name>A0AC61ND05_9BACT</name>
<organism evidence="1 2">
    <name type="scientific">Halosquirtibacter laminarini</name>
    <dbReference type="NCBI Taxonomy" id="3374600"/>
    <lineage>
        <taxon>Bacteria</taxon>
        <taxon>Pseudomonadati</taxon>
        <taxon>Bacteroidota</taxon>
        <taxon>Bacteroidia</taxon>
        <taxon>Marinilabiliales</taxon>
        <taxon>Prolixibacteraceae</taxon>
        <taxon>Halosquirtibacter</taxon>
    </lineage>
</organism>
<protein>
    <submittedName>
        <fullName evidence="1">Uncharacterized protein</fullName>
    </submittedName>
</protein>
<evidence type="ECO:0000313" key="1">
    <source>
        <dbReference type="EMBL" id="QZE13420.1"/>
    </source>
</evidence>
<proteinExistence type="predicted"/>
<accession>A0AC61ND05</accession>
<dbReference type="Proteomes" id="UP000826212">
    <property type="component" value="Chromosome"/>
</dbReference>
<gene>
    <name evidence="1" type="ORF">K4L44_12600</name>
</gene>
<dbReference type="EMBL" id="CP081303">
    <property type="protein sequence ID" value="QZE13420.1"/>
    <property type="molecule type" value="Genomic_DNA"/>
</dbReference>
<keyword evidence="2" id="KW-1185">Reference proteome</keyword>